<keyword evidence="5" id="KW-1185">Reference proteome</keyword>
<dbReference type="AlphaFoldDB" id="A0A4P6HKB2"/>
<dbReference type="OrthoDB" id="9815002at2"/>
<dbReference type="RefSeq" id="WP_129351235.1">
    <property type="nucleotide sequence ID" value="NZ_CP026538.1"/>
</dbReference>
<dbReference type="Gene3D" id="1.10.530.10">
    <property type="match status" value="1"/>
</dbReference>
<keyword evidence="2" id="KW-0812">Transmembrane</keyword>
<dbReference type="Pfam" id="PF01464">
    <property type="entry name" value="SLT"/>
    <property type="match status" value="1"/>
</dbReference>
<comment type="similarity">
    <text evidence="1">Belongs to the transglycosylase Slt family.</text>
</comment>
<dbReference type="EMBL" id="CP026538">
    <property type="protein sequence ID" value="QAZ67046.1"/>
    <property type="molecule type" value="Genomic_DNA"/>
</dbReference>
<keyword evidence="2" id="KW-1133">Transmembrane helix</keyword>
<feature type="domain" description="Transglycosylase SLT" evidence="3">
    <location>
        <begin position="87"/>
        <end position="191"/>
    </location>
</feature>
<feature type="transmembrane region" description="Helical" evidence="2">
    <location>
        <begin position="30"/>
        <end position="52"/>
    </location>
</feature>
<protein>
    <submittedName>
        <fullName evidence="4">Lytic transglycosylase</fullName>
    </submittedName>
</protein>
<reference evidence="4 5" key="1">
    <citation type="submission" date="2018-02" db="EMBL/GenBank/DDBJ databases">
        <title>Genome sequence of Desulfovibrio carbinolicus DSM 3852.</title>
        <authorList>
            <person name="Wilbanks E."/>
            <person name="Skennerton C.T."/>
            <person name="Orphan V.J."/>
        </authorList>
    </citation>
    <scope>NUCLEOTIDE SEQUENCE [LARGE SCALE GENOMIC DNA]</scope>
    <source>
        <strain evidence="4 5">DSM 3852</strain>
    </source>
</reference>
<name>A0A4P6HKB2_9BACT</name>
<dbReference type="KEGG" id="dcb:C3Y92_07305"/>
<evidence type="ECO:0000259" key="3">
    <source>
        <dbReference type="Pfam" id="PF01464"/>
    </source>
</evidence>
<dbReference type="PANTHER" id="PTHR37423:SF2">
    <property type="entry name" value="MEMBRANE-BOUND LYTIC MUREIN TRANSGLYCOSYLASE C"/>
    <property type="match status" value="1"/>
</dbReference>
<dbReference type="SUPFAM" id="SSF53955">
    <property type="entry name" value="Lysozyme-like"/>
    <property type="match status" value="1"/>
</dbReference>
<accession>A0A4P6HKB2</accession>
<organism evidence="4 5">
    <name type="scientific">Solidesulfovibrio carbinolicus</name>
    <dbReference type="NCBI Taxonomy" id="296842"/>
    <lineage>
        <taxon>Bacteria</taxon>
        <taxon>Pseudomonadati</taxon>
        <taxon>Thermodesulfobacteriota</taxon>
        <taxon>Desulfovibrionia</taxon>
        <taxon>Desulfovibrionales</taxon>
        <taxon>Desulfovibrionaceae</taxon>
        <taxon>Solidesulfovibrio</taxon>
    </lineage>
</organism>
<dbReference type="InterPro" id="IPR008258">
    <property type="entry name" value="Transglycosylase_SLT_dom_1"/>
</dbReference>
<dbReference type="PANTHER" id="PTHR37423">
    <property type="entry name" value="SOLUBLE LYTIC MUREIN TRANSGLYCOSYLASE-RELATED"/>
    <property type="match status" value="1"/>
</dbReference>
<evidence type="ECO:0000256" key="1">
    <source>
        <dbReference type="ARBA" id="ARBA00007734"/>
    </source>
</evidence>
<dbReference type="Proteomes" id="UP000293296">
    <property type="component" value="Chromosome"/>
</dbReference>
<gene>
    <name evidence="4" type="ORF">C3Y92_07305</name>
</gene>
<dbReference type="InterPro" id="IPR023346">
    <property type="entry name" value="Lysozyme-like_dom_sf"/>
</dbReference>
<keyword evidence="2" id="KW-0472">Membrane</keyword>
<evidence type="ECO:0000256" key="2">
    <source>
        <dbReference type="SAM" id="Phobius"/>
    </source>
</evidence>
<sequence>MRRVLAAMLRCIPDAWLDWADDACEAFRKQFWVGFAWGLGFGLGVCLVLVGLASLARAESIPANALRHRAELTRCARYAFGLSAPVATLAAQVHQESRWRENAVSPVGARGLAQFMPATSAWIAGMVPELADNAPFNPGWALRGLATYDKWLWDRVAARDDCQRMAMTLASYNGGLGWVQRDKGLAKQQGADPLVWFGQVERFNAGRTEAALRENRGYPRRILGTLEPLYIRAGWGQGVCHVAAAQ</sequence>
<proteinExistence type="inferred from homology"/>
<evidence type="ECO:0000313" key="4">
    <source>
        <dbReference type="EMBL" id="QAZ67046.1"/>
    </source>
</evidence>
<evidence type="ECO:0000313" key="5">
    <source>
        <dbReference type="Proteomes" id="UP000293296"/>
    </source>
</evidence>